<sequence>MTSSSTSNNNHTVTSSMMMTIFGTSSLPKTLLLSALSFVLSATAAVAFQRVTSTSRSGSNPSSRCVNASSNSPTVTIIDGTATAAAIKTELQHEIEFLQREYDTVPGLAVILVGQRVDSATYVRMKKKTANEIGIHSVDVDLPEDVSEERVISEIEILNNDPSVHGILVQLPLPSHMDEATVLSKIKYEKDADGFDPLNIGNLWLRGGDPPLAIPCTPAGCLELLQRYDIDISGKDCVVLGRSNIVGMPVAALLQSCNGTVTVCHSRTKNIPDIVKRADIVIAAIGKPEFVRGDWLKPGCVVIDVGINDKPDPTKKRGYRLVGDVNYEEAVSKASAITPVPGGVGPMTIAMLMKNTVNLCRHSLGLPRMPLRTRNNSDYINTTTTAAS</sequence>
<feature type="domain" description="Tetrahydrofolate dehydrogenase/cyclohydrolase NAD(P)-binding" evidence="9">
    <location>
        <begin position="215"/>
        <end position="361"/>
    </location>
</feature>
<comment type="pathway">
    <text evidence="1">One-carbon metabolism; tetrahydrofolate interconversion.</text>
</comment>
<evidence type="ECO:0000256" key="7">
    <source>
        <dbReference type="ARBA" id="ARBA00023268"/>
    </source>
</evidence>
<dbReference type="CDD" id="cd01080">
    <property type="entry name" value="NAD_bind_m-THF_DH_Cyclohyd"/>
    <property type="match status" value="1"/>
</dbReference>
<name>A0A9K3KTZ1_9STRA</name>
<evidence type="ECO:0000256" key="2">
    <source>
        <dbReference type="ARBA" id="ARBA00011738"/>
    </source>
</evidence>
<dbReference type="Proteomes" id="UP000693970">
    <property type="component" value="Unassembled WGS sequence"/>
</dbReference>
<dbReference type="InterPro" id="IPR020630">
    <property type="entry name" value="THF_DH/CycHdrlase_cat_dom"/>
</dbReference>
<feature type="domain" description="Tetrahydrofolate dehydrogenase/cyclohydrolase catalytic" evidence="8">
    <location>
        <begin position="78"/>
        <end position="193"/>
    </location>
</feature>
<keyword evidence="4" id="KW-0378">Hydrolase</keyword>
<keyword evidence="3" id="KW-0554">One-carbon metabolism</keyword>
<dbReference type="Pfam" id="PF00763">
    <property type="entry name" value="THF_DHG_CYH"/>
    <property type="match status" value="1"/>
</dbReference>
<dbReference type="InterPro" id="IPR000672">
    <property type="entry name" value="THF_DH/CycHdrlase"/>
</dbReference>
<dbReference type="GO" id="GO:0035999">
    <property type="term" value="P:tetrahydrofolate interconversion"/>
    <property type="evidence" value="ECO:0007669"/>
    <property type="project" value="TreeGrafter"/>
</dbReference>
<keyword evidence="11" id="KW-1185">Reference proteome</keyword>
<comment type="caution">
    <text evidence="10">The sequence shown here is derived from an EMBL/GenBank/DDBJ whole genome shotgun (WGS) entry which is preliminary data.</text>
</comment>
<dbReference type="HAMAP" id="MF_01576">
    <property type="entry name" value="THF_DHG_CYH"/>
    <property type="match status" value="1"/>
</dbReference>
<reference evidence="10" key="1">
    <citation type="journal article" date="2021" name="Sci. Rep.">
        <title>Diploid genomic architecture of Nitzschia inconspicua, an elite biomass production diatom.</title>
        <authorList>
            <person name="Oliver A."/>
            <person name="Podell S."/>
            <person name="Pinowska A."/>
            <person name="Traller J.C."/>
            <person name="Smith S.R."/>
            <person name="McClure R."/>
            <person name="Beliaev A."/>
            <person name="Bohutskyi P."/>
            <person name="Hill E.A."/>
            <person name="Rabines A."/>
            <person name="Zheng H."/>
            <person name="Allen L.Z."/>
            <person name="Kuo A."/>
            <person name="Grigoriev I.V."/>
            <person name="Allen A.E."/>
            <person name="Hazlebeck D."/>
            <person name="Allen E.E."/>
        </authorList>
    </citation>
    <scope>NUCLEOTIDE SEQUENCE</scope>
    <source>
        <strain evidence="10">Hildebrandi</strain>
    </source>
</reference>
<reference evidence="10" key="2">
    <citation type="submission" date="2021-04" db="EMBL/GenBank/DDBJ databases">
        <authorList>
            <person name="Podell S."/>
        </authorList>
    </citation>
    <scope>NUCLEOTIDE SEQUENCE</scope>
    <source>
        <strain evidence="10">Hildebrandi</strain>
    </source>
</reference>
<protein>
    <submittedName>
        <fullName evidence="10">Methylenetetrahydrofolate dehydrogenase/methenyltetrahydrofolate cyclohydrolase</fullName>
    </submittedName>
</protein>
<evidence type="ECO:0000259" key="9">
    <source>
        <dbReference type="Pfam" id="PF02882"/>
    </source>
</evidence>
<proteinExistence type="inferred from homology"/>
<dbReference type="Pfam" id="PF02882">
    <property type="entry name" value="THF_DHG_CYH_C"/>
    <property type="match status" value="1"/>
</dbReference>
<dbReference type="FunFam" id="3.40.50.10860:FF:000005">
    <property type="entry name" value="C-1-tetrahydrofolate synthase, cytoplasmic, putative"/>
    <property type="match status" value="1"/>
</dbReference>
<evidence type="ECO:0000256" key="1">
    <source>
        <dbReference type="ARBA" id="ARBA00004777"/>
    </source>
</evidence>
<dbReference type="FunFam" id="3.40.50.720:FF:000006">
    <property type="entry name" value="Bifunctional protein FolD"/>
    <property type="match status" value="1"/>
</dbReference>
<accession>A0A9K3KTZ1</accession>
<keyword evidence="6" id="KW-0560">Oxidoreductase</keyword>
<evidence type="ECO:0000256" key="5">
    <source>
        <dbReference type="ARBA" id="ARBA00022857"/>
    </source>
</evidence>
<dbReference type="EMBL" id="JAGRRH010000019">
    <property type="protein sequence ID" value="KAG7349880.1"/>
    <property type="molecule type" value="Genomic_DNA"/>
</dbReference>
<dbReference type="GO" id="GO:0004488">
    <property type="term" value="F:methylenetetrahydrofolate dehydrogenase (NADP+) activity"/>
    <property type="evidence" value="ECO:0007669"/>
    <property type="project" value="InterPro"/>
</dbReference>
<dbReference type="PROSITE" id="PS00767">
    <property type="entry name" value="THF_DHG_CYH_2"/>
    <property type="match status" value="1"/>
</dbReference>
<evidence type="ECO:0000256" key="4">
    <source>
        <dbReference type="ARBA" id="ARBA00022801"/>
    </source>
</evidence>
<dbReference type="PANTHER" id="PTHR48099">
    <property type="entry name" value="C-1-TETRAHYDROFOLATE SYNTHASE, CYTOPLASMIC-RELATED"/>
    <property type="match status" value="1"/>
</dbReference>
<dbReference type="AlphaFoldDB" id="A0A9K3KTZ1"/>
<keyword evidence="7" id="KW-0511">Multifunctional enzyme</keyword>
<evidence type="ECO:0000313" key="11">
    <source>
        <dbReference type="Proteomes" id="UP000693970"/>
    </source>
</evidence>
<gene>
    <name evidence="10" type="ORF">IV203_012477</name>
</gene>
<evidence type="ECO:0000256" key="3">
    <source>
        <dbReference type="ARBA" id="ARBA00022563"/>
    </source>
</evidence>
<evidence type="ECO:0000313" key="10">
    <source>
        <dbReference type="EMBL" id="KAG7349880.1"/>
    </source>
</evidence>
<evidence type="ECO:0000256" key="6">
    <source>
        <dbReference type="ARBA" id="ARBA00023002"/>
    </source>
</evidence>
<dbReference type="PANTHER" id="PTHR48099:SF5">
    <property type="entry name" value="C-1-TETRAHYDROFOLATE SYNTHASE, CYTOPLASMIC"/>
    <property type="match status" value="1"/>
</dbReference>
<evidence type="ECO:0000259" key="8">
    <source>
        <dbReference type="Pfam" id="PF00763"/>
    </source>
</evidence>
<dbReference type="InterPro" id="IPR020631">
    <property type="entry name" value="THF_DH/CycHdrlase_NAD-bd_dom"/>
</dbReference>
<dbReference type="InterPro" id="IPR020867">
    <property type="entry name" value="THF_DH/CycHdrlase_CS"/>
</dbReference>
<dbReference type="OrthoDB" id="5126881at2759"/>
<dbReference type="GO" id="GO:0004477">
    <property type="term" value="F:methenyltetrahydrofolate cyclohydrolase activity"/>
    <property type="evidence" value="ECO:0007669"/>
    <property type="project" value="TreeGrafter"/>
</dbReference>
<keyword evidence="5" id="KW-0521">NADP</keyword>
<organism evidence="10 11">
    <name type="scientific">Nitzschia inconspicua</name>
    <dbReference type="NCBI Taxonomy" id="303405"/>
    <lineage>
        <taxon>Eukaryota</taxon>
        <taxon>Sar</taxon>
        <taxon>Stramenopiles</taxon>
        <taxon>Ochrophyta</taxon>
        <taxon>Bacillariophyta</taxon>
        <taxon>Bacillariophyceae</taxon>
        <taxon>Bacillariophycidae</taxon>
        <taxon>Bacillariales</taxon>
        <taxon>Bacillariaceae</taxon>
        <taxon>Nitzschia</taxon>
    </lineage>
</organism>
<dbReference type="GO" id="GO:0005829">
    <property type="term" value="C:cytosol"/>
    <property type="evidence" value="ECO:0007669"/>
    <property type="project" value="TreeGrafter"/>
</dbReference>
<comment type="subunit">
    <text evidence="2">Homodimer.</text>
</comment>